<keyword evidence="4" id="KW-0408">Iron</keyword>
<evidence type="ECO:0000259" key="5">
    <source>
        <dbReference type="Pfam" id="PF14226"/>
    </source>
</evidence>
<keyword evidence="2" id="KW-0847">Vitamin C</keyword>
<evidence type="ECO:0000256" key="3">
    <source>
        <dbReference type="ARBA" id="ARBA00023002"/>
    </source>
</evidence>
<protein>
    <recommendedName>
        <fullName evidence="5">Non-haem dioxygenase N-terminal domain-containing protein</fullName>
    </recommendedName>
</protein>
<sequence>MEEASSRTLGSTLKVPSARELAKQEIAAVPPRYIRDDIEKTPSSILLPQVPVIDMEKLLAIGDDDSELDRLHLACKEWGFFQIVTYGIYKSIEHRAIINEDKERISIATFFSLKLDGEIGLVLAVRFDRGIYIFSTMLSERIMESTPAKMNFGKSLLVPSVQELAKEHLTNIPARYVRPEQESPAISAGAMVPTVSVIDLQKLTSGDSMDSELQKLHSACQQWGFPP</sequence>
<accession>A0A9Q1R8G4</accession>
<keyword evidence="7" id="KW-1185">Reference proteome</keyword>
<dbReference type="Proteomes" id="UP001152561">
    <property type="component" value="Unassembled WGS sequence"/>
</dbReference>
<evidence type="ECO:0000256" key="2">
    <source>
        <dbReference type="ARBA" id="ARBA00022896"/>
    </source>
</evidence>
<dbReference type="AlphaFoldDB" id="A0A9Q1R8G4"/>
<organism evidence="6 7">
    <name type="scientific">Anisodus acutangulus</name>
    <dbReference type="NCBI Taxonomy" id="402998"/>
    <lineage>
        <taxon>Eukaryota</taxon>
        <taxon>Viridiplantae</taxon>
        <taxon>Streptophyta</taxon>
        <taxon>Embryophyta</taxon>
        <taxon>Tracheophyta</taxon>
        <taxon>Spermatophyta</taxon>
        <taxon>Magnoliopsida</taxon>
        <taxon>eudicotyledons</taxon>
        <taxon>Gunneridae</taxon>
        <taxon>Pentapetalae</taxon>
        <taxon>asterids</taxon>
        <taxon>lamiids</taxon>
        <taxon>Solanales</taxon>
        <taxon>Solanaceae</taxon>
        <taxon>Solanoideae</taxon>
        <taxon>Hyoscyameae</taxon>
        <taxon>Anisodus</taxon>
    </lineage>
</organism>
<name>A0A9Q1R8G4_9SOLA</name>
<dbReference type="PANTHER" id="PTHR47991">
    <property type="entry name" value="OXOGLUTARATE/IRON-DEPENDENT DIOXYGENASE"/>
    <property type="match status" value="1"/>
</dbReference>
<evidence type="ECO:0000256" key="1">
    <source>
        <dbReference type="ARBA" id="ARBA00022723"/>
    </source>
</evidence>
<dbReference type="OrthoDB" id="288590at2759"/>
<dbReference type="GO" id="GO:0046872">
    <property type="term" value="F:metal ion binding"/>
    <property type="evidence" value="ECO:0007669"/>
    <property type="project" value="UniProtKB-KW"/>
</dbReference>
<dbReference type="Pfam" id="PF14226">
    <property type="entry name" value="DIOX_N"/>
    <property type="match status" value="1"/>
</dbReference>
<comment type="caution">
    <text evidence="6">The sequence shown here is derived from an EMBL/GenBank/DDBJ whole genome shotgun (WGS) entry which is preliminary data.</text>
</comment>
<evidence type="ECO:0000313" key="7">
    <source>
        <dbReference type="Proteomes" id="UP001152561"/>
    </source>
</evidence>
<keyword evidence="3" id="KW-0560">Oxidoreductase</keyword>
<dbReference type="InterPro" id="IPR026992">
    <property type="entry name" value="DIOX_N"/>
</dbReference>
<proteinExistence type="predicted"/>
<dbReference type="GO" id="GO:0031418">
    <property type="term" value="F:L-ascorbic acid binding"/>
    <property type="evidence" value="ECO:0007669"/>
    <property type="project" value="UniProtKB-KW"/>
</dbReference>
<gene>
    <name evidence="6" type="ORF">K7X08_017951</name>
</gene>
<reference evidence="7" key="1">
    <citation type="journal article" date="2023" name="Proc. Natl. Acad. Sci. U.S.A.">
        <title>Genomic and structural basis for evolution of tropane alkaloid biosynthesis.</title>
        <authorList>
            <person name="Wanga Y.-J."/>
            <person name="Taina T."/>
            <person name="Yua J.-Y."/>
            <person name="Lia J."/>
            <person name="Xua B."/>
            <person name="Chenc J."/>
            <person name="D'Auriad J.C."/>
            <person name="Huanga J.-P."/>
            <person name="Huanga S.-X."/>
        </authorList>
    </citation>
    <scope>NUCLEOTIDE SEQUENCE [LARGE SCALE GENOMIC DNA]</scope>
    <source>
        <strain evidence="7">cv. KIB-2019</strain>
    </source>
</reference>
<feature type="domain" description="Non-haem dioxygenase N-terminal" evidence="5">
    <location>
        <begin position="50"/>
        <end position="91"/>
    </location>
</feature>
<keyword evidence="1" id="KW-0479">Metal-binding</keyword>
<dbReference type="SUPFAM" id="SSF51197">
    <property type="entry name" value="Clavaminate synthase-like"/>
    <property type="match status" value="3"/>
</dbReference>
<evidence type="ECO:0000256" key="4">
    <source>
        <dbReference type="ARBA" id="ARBA00023004"/>
    </source>
</evidence>
<dbReference type="InterPro" id="IPR027443">
    <property type="entry name" value="IPNS-like_sf"/>
</dbReference>
<dbReference type="InterPro" id="IPR050295">
    <property type="entry name" value="Plant_2OG-oxidoreductases"/>
</dbReference>
<dbReference type="Gene3D" id="2.60.120.330">
    <property type="entry name" value="B-lactam Antibiotic, Isopenicillin N Synthase, Chain"/>
    <property type="match status" value="3"/>
</dbReference>
<dbReference type="EMBL" id="JAJAGQ010000013">
    <property type="protein sequence ID" value="KAJ8545368.1"/>
    <property type="molecule type" value="Genomic_DNA"/>
</dbReference>
<evidence type="ECO:0000313" key="6">
    <source>
        <dbReference type="EMBL" id="KAJ8545368.1"/>
    </source>
</evidence>
<dbReference type="GO" id="GO:0016706">
    <property type="term" value="F:2-oxoglutarate-dependent dioxygenase activity"/>
    <property type="evidence" value="ECO:0007669"/>
    <property type="project" value="UniProtKB-ARBA"/>
</dbReference>